<dbReference type="SMART" id="SM00184">
    <property type="entry name" value="RING"/>
    <property type="match status" value="1"/>
</dbReference>
<dbReference type="InterPro" id="IPR017907">
    <property type="entry name" value="Znf_RING_CS"/>
</dbReference>
<organism evidence="7 8">
    <name type="scientific">Phanerochaete carnosa (strain HHB-10118-sp)</name>
    <name type="common">White-rot fungus</name>
    <name type="synonym">Peniophora carnosa</name>
    <dbReference type="NCBI Taxonomy" id="650164"/>
    <lineage>
        <taxon>Eukaryota</taxon>
        <taxon>Fungi</taxon>
        <taxon>Dikarya</taxon>
        <taxon>Basidiomycota</taxon>
        <taxon>Agaricomycotina</taxon>
        <taxon>Agaricomycetes</taxon>
        <taxon>Polyporales</taxon>
        <taxon>Phanerochaetaceae</taxon>
        <taxon>Phanerochaete</taxon>
    </lineage>
</organism>
<dbReference type="Pfam" id="PF14634">
    <property type="entry name" value="zf-RING_5"/>
    <property type="match status" value="1"/>
</dbReference>
<dbReference type="SUPFAM" id="SSF57850">
    <property type="entry name" value="RING/U-box"/>
    <property type="match status" value="1"/>
</dbReference>
<dbReference type="PROSITE" id="PS00518">
    <property type="entry name" value="ZF_RING_1"/>
    <property type="match status" value="1"/>
</dbReference>
<evidence type="ECO:0000259" key="6">
    <source>
        <dbReference type="PROSITE" id="PS50089"/>
    </source>
</evidence>
<dbReference type="Proteomes" id="UP000008370">
    <property type="component" value="Unassembled WGS sequence"/>
</dbReference>
<feature type="compositionally biased region" description="Acidic residues" evidence="5">
    <location>
        <begin position="68"/>
        <end position="81"/>
    </location>
</feature>
<dbReference type="GO" id="GO:0008270">
    <property type="term" value="F:zinc ion binding"/>
    <property type="evidence" value="ECO:0007669"/>
    <property type="project" value="UniProtKB-KW"/>
</dbReference>
<evidence type="ECO:0000313" key="7">
    <source>
        <dbReference type="EMBL" id="EKM54741.1"/>
    </source>
</evidence>
<name>K5UXB5_PHACS</name>
<dbReference type="RefSeq" id="XP_007397422.1">
    <property type="nucleotide sequence ID" value="XM_007397360.1"/>
</dbReference>
<sequence length="145" mass="17145">MSGRSTLPAVYVDDECPICKEDFDENHRRYCIPCGHVFCRDCLDRVDPRVCPNCRAEFSEDEIECLDKEEDDWSPCDEEREEDRAVWRELGWQEDEVEEEEEPDEDDDDWAPSDGEREEDRAAWRELRQRQRGDGEDSDSDSDSD</sequence>
<feature type="compositionally biased region" description="Acidic residues" evidence="5">
    <location>
        <begin position="92"/>
        <end position="111"/>
    </location>
</feature>
<keyword evidence="3" id="KW-0862">Zinc</keyword>
<protein>
    <recommendedName>
        <fullName evidence="6">RING-type domain-containing protein</fullName>
    </recommendedName>
</protein>
<reference evidence="7 8" key="1">
    <citation type="journal article" date="2012" name="BMC Genomics">
        <title>Comparative genomics of the white-rot fungi, Phanerochaete carnosa and P. chrysosporium, to elucidate the genetic basis of the distinct wood types they colonize.</title>
        <authorList>
            <person name="Suzuki H."/>
            <person name="MacDonald J."/>
            <person name="Syed K."/>
            <person name="Salamov A."/>
            <person name="Hori C."/>
            <person name="Aerts A."/>
            <person name="Henrissat B."/>
            <person name="Wiebenga A."/>
            <person name="vanKuyk P.A."/>
            <person name="Barry K."/>
            <person name="Lindquist E."/>
            <person name="LaButti K."/>
            <person name="Lapidus A."/>
            <person name="Lucas S."/>
            <person name="Coutinho P."/>
            <person name="Gong Y."/>
            <person name="Samejima M."/>
            <person name="Mahadevan R."/>
            <person name="Abou-Zaid M."/>
            <person name="de Vries R.P."/>
            <person name="Igarashi K."/>
            <person name="Yadav J.S."/>
            <person name="Grigoriev I.V."/>
            <person name="Master E.R."/>
        </authorList>
    </citation>
    <scope>NUCLEOTIDE SEQUENCE [LARGE SCALE GENOMIC DNA]</scope>
    <source>
        <strain evidence="7 8">HHB-10118-sp</strain>
    </source>
</reference>
<dbReference type="HOGENOM" id="CLU_1787505_0_0_1"/>
<evidence type="ECO:0000313" key="8">
    <source>
        <dbReference type="Proteomes" id="UP000008370"/>
    </source>
</evidence>
<dbReference type="KEGG" id="pco:PHACADRAFT_210523"/>
<feature type="compositionally biased region" description="Basic and acidic residues" evidence="5">
    <location>
        <begin position="114"/>
        <end position="135"/>
    </location>
</feature>
<dbReference type="GeneID" id="18912977"/>
<gene>
    <name evidence="7" type="ORF">PHACADRAFT_210523</name>
</gene>
<keyword evidence="2 4" id="KW-0863">Zinc-finger</keyword>
<dbReference type="Gene3D" id="3.30.40.10">
    <property type="entry name" value="Zinc/RING finger domain, C3HC4 (zinc finger)"/>
    <property type="match status" value="1"/>
</dbReference>
<dbReference type="AlphaFoldDB" id="K5UXB5"/>
<keyword evidence="8" id="KW-1185">Reference proteome</keyword>
<evidence type="ECO:0000256" key="1">
    <source>
        <dbReference type="ARBA" id="ARBA00022723"/>
    </source>
</evidence>
<keyword evidence="1" id="KW-0479">Metal-binding</keyword>
<evidence type="ECO:0000256" key="3">
    <source>
        <dbReference type="ARBA" id="ARBA00022833"/>
    </source>
</evidence>
<dbReference type="PROSITE" id="PS50089">
    <property type="entry name" value="ZF_RING_2"/>
    <property type="match status" value="1"/>
</dbReference>
<dbReference type="OrthoDB" id="6105938at2759"/>
<dbReference type="InterPro" id="IPR013083">
    <property type="entry name" value="Znf_RING/FYVE/PHD"/>
</dbReference>
<dbReference type="EMBL" id="JH930473">
    <property type="protein sequence ID" value="EKM54741.1"/>
    <property type="molecule type" value="Genomic_DNA"/>
</dbReference>
<feature type="compositionally biased region" description="Acidic residues" evidence="5">
    <location>
        <begin position="136"/>
        <end position="145"/>
    </location>
</feature>
<feature type="region of interest" description="Disordered" evidence="5">
    <location>
        <begin position="68"/>
        <end position="145"/>
    </location>
</feature>
<evidence type="ECO:0000256" key="2">
    <source>
        <dbReference type="ARBA" id="ARBA00022771"/>
    </source>
</evidence>
<evidence type="ECO:0000256" key="4">
    <source>
        <dbReference type="PROSITE-ProRule" id="PRU00175"/>
    </source>
</evidence>
<evidence type="ECO:0000256" key="5">
    <source>
        <dbReference type="SAM" id="MobiDB-lite"/>
    </source>
</evidence>
<feature type="domain" description="RING-type" evidence="6">
    <location>
        <begin position="16"/>
        <end position="55"/>
    </location>
</feature>
<accession>K5UXB5</accession>
<dbReference type="InParanoid" id="K5UXB5"/>
<dbReference type="InterPro" id="IPR001841">
    <property type="entry name" value="Znf_RING"/>
</dbReference>
<proteinExistence type="predicted"/>